<evidence type="ECO:0000256" key="8">
    <source>
        <dbReference type="ARBA" id="ARBA00023317"/>
    </source>
</evidence>
<keyword evidence="5 9" id="KW-0865">Zymogen</keyword>
<feature type="modified residue" description="Pyruvic acid (Ser)" evidence="9">
    <location>
        <position position="25"/>
    </location>
</feature>
<feature type="chain" id="PRO_5044910769" description="Aspartate 1-decarboxylase beta chain" evidence="9">
    <location>
        <begin position="1"/>
        <end position="24"/>
    </location>
</feature>
<evidence type="ECO:0000256" key="7">
    <source>
        <dbReference type="ARBA" id="ARBA00023270"/>
    </source>
</evidence>
<evidence type="ECO:0000256" key="5">
    <source>
        <dbReference type="ARBA" id="ARBA00023145"/>
    </source>
</evidence>
<comment type="pathway">
    <text evidence="9">Cofactor biosynthesis; (R)-pantothenate biosynthesis; beta-alanine from L-aspartate: step 1/1.</text>
</comment>
<feature type="active site" description="Schiff-base intermediate with substrate; via pyruvic acid" evidence="9">
    <location>
        <position position="25"/>
    </location>
</feature>
<keyword evidence="8 9" id="KW-0670">Pyruvate</keyword>
<keyword evidence="6 9" id="KW-0456">Lyase</keyword>
<dbReference type="GO" id="GO:0004068">
    <property type="term" value="F:aspartate 1-decarboxylase activity"/>
    <property type="evidence" value="ECO:0007669"/>
    <property type="project" value="UniProtKB-EC"/>
</dbReference>
<dbReference type="EMBL" id="JAWCUD010000001">
    <property type="protein sequence ID" value="MDU0199782.1"/>
    <property type="molecule type" value="Genomic_DNA"/>
</dbReference>
<dbReference type="PIRSF" id="PIRSF006246">
    <property type="entry name" value="Asp_decarbox"/>
    <property type="match status" value="1"/>
</dbReference>
<dbReference type="EC" id="4.1.1.11" evidence="9"/>
<dbReference type="CDD" id="cd06919">
    <property type="entry name" value="Asp_decarbox"/>
    <property type="match status" value="1"/>
</dbReference>
<comment type="catalytic activity">
    <reaction evidence="9">
        <text>L-aspartate + H(+) = beta-alanine + CO2</text>
        <dbReference type="Rhea" id="RHEA:19497"/>
        <dbReference type="ChEBI" id="CHEBI:15378"/>
        <dbReference type="ChEBI" id="CHEBI:16526"/>
        <dbReference type="ChEBI" id="CHEBI:29991"/>
        <dbReference type="ChEBI" id="CHEBI:57966"/>
        <dbReference type="EC" id="4.1.1.11"/>
    </reaction>
</comment>
<dbReference type="Pfam" id="PF02261">
    <property type="entry name" value="Asp_decarbox"/>
    <property type="match status" value="1"/>
</dbReference>
<accession>A0ABU3R7F5</accession>
<dbReference type="PANTHER" id="PTHR21012">
    <property type="entry name" value="ASPARTATE 1-DECARBOXYLASE"/>
    <property type="match status" value="1"/>
</dbReference>
<sequence length="133" mass="14797">MQRLMCKGKIHRATVTEADLNYVGSITIDALLMRKANISPYEMVQVTSLRNATRWKTYAIPATEGCGKIGLNGPPAHLFQPGDLVIILSMGLMNEAEIASLKPQVVFVDGENQVIRVEEHDVIIQEQEVKSYE</sequence>
<dbReference type="PANTHER" id="PTHR21012:SF0">
    <property type="entry name" value="ASPARTATE 1-DECARBOXYLASE"/>
    <property type="match status" value="1"/>
</dbReference>
<dbReference type="SUPFAM" id="SSF50692">
    <property type="entry name" value="ADC-like"/>
    <property type="match status" value="1"/>
</dbReference>
<evidence type="ECO:0000256" key="3">
    <source>
        <dbReference type="ARBA" id="ARBA00022793"/>
    </source>
</evidence>
<reference evidence="10 11" key="1">
    <citation type="submission" date="2023-10" db="EMBL/GenBank/DDBJ databases">
        <title>Paenibacillus strain PFR10 Genome sequencing and assembly.</title>
        <authorList>
            <person name="Kim I."/>
        </authorList>
    </citation>
    <scope>NUCLEOTIDE SEQUENCE [LARGE SCALE GENOMIC DNA]</scope>
    <source>
        <strain evidence="10 11">PFR10</strain>
    </source>
</reference>
<keyword evidence="7 9" id="KW-0704">Schiff base</keyword>
<keyword evidence="4 9" id="KW-0068">Autocatalytic cleavage</keyword>
<comment type="caution">
    <text evidence="10">The sequence shown here is derived from an EMBL/GenBank/DDBJ whole genome shotgun (WGS) entry which is preliminary data.</text>
</comment>
<evidence type="ECO:0000256" key="1">
    <source>
        <dbReference type="ARBA" id="ARBA00022490"/>
    </source>
</evidence>
<comment type="cofactor">
    <cofactor evidence="9">
        <name>pyruvate</name>
        <dbReference type="ChEBI" id="CHEBI:15361"/>
    </cofactor>
    <text evidence="9">Binds 1 pyruvoyl group covalently per subunit.</text>
</comment>
<feature type="binding site" evidence="9">
    <location>
        <position position="57"/>
    </location>
    <ligand>
        <name>substrate</name>
    </ligand>
</feature>
<proteinExistence type="inferred from homology"/>
<evidence type="ECO:0000256" key="9">
    <source>
        <dbReference type="HAMAP-Rule" id="MF_00446"/>
    </source>
</evidence>
<dbReference type="RefSeq" id="WP_315949090.1">
    <property type="nucleotide sequence ID" value="NZ_JAWCUD010000001.1"/>
</dbReference>
<protein>
    <recommendedName>
        <fullName evidence="9">Aspartate 1-decarboxylase</fullName>
        <ecNumber evidence="9">4.1.1.11</ecNumber>
    </recommendedName>
    <alternativeName>
        <fullName evidence="9">Aspartate alpha-decarboxylase</fullName>
    </alternativeName>
    <component>
        <recommendedName>
            <fullName evidence="9">Aspartate 1-decarboxylase beta chain</fullName>
        </recommendedName>
    </component>
    <component>
        <recommendedName>
            <fullName evidence="9">Aspartate 1-decarboxylase alpha chain</fullName>
        </recommendedName>
    </component>
</protein>
<comment type="function">
    <text evidence="9">Catalyzes the pyruvoyl-dependent decarboxylation of aspartate to produce beta-alanine.</text>
</comment>
<feature type="chain" id="PRO_5044910768" description="Aspartate 1-decarboxylase alpha chain" evidence="9">
    <location>
        <begin position="25"/>
        <end position="133"/>
    </location>
</feature>
<comment type="similarity">
    <text evidence="9">Belongs to the PanD family.</text>
</comment>
<evidence type="ECO:0000313" key="11">
    <source>
        <dbReference type="Proteomes" id="UP001260980"/>
    </source>
</evidence>
<evidence type="ECO:0000256" key="4">
    <source>
        <dbReference type="ARBA" id="ARBA00022813"/>
    </source>
</evidence>
<dbReference type="HAMAP" id="MF_00446">
    <property type="entry name" value="PanD"/>
    <property type="match status" value="1"/>
</dbReference>
<keyword evidence="1 9" id="KW-0963">Cytoplasm</keyword>
<comment type="subcellular location">
    <subcellularLocation>
        <location evidence="9">Cytoplasm</location>
    </subcellularLocation>
</comment>
<dbReference type="Proteomes" id="UP001260980">
    <property type="component" value="Unassembled WGS sequence"/>
</dbReference>
<keyword evidence="11" id="KW-1185">Reference proteome</keyword>
<evidence type="ECO:0000256" key="2">
    <source>
        <dbReference type="ARBA" id="ARBA00022655"/>
    </source>
</evidence>
<evidence type="ECO:0000256" key="6">
    <source>
        <dbReference type="ARBA" id="ARBA00023239"/>
    </source>
</evidence>
<dbReference type="InterPro" id="IPR003190">
    <property type="entry name" value="Asp_decarbox"/>
</dbReference>
<comment type="PTM">
    <text evidence="9">Is synthesized initially as an inactive proenzyme, which is activated by self-cleavage at a specific serine bond to produce a beta-subunit with a hydroxyl group at its C-terminus and an alpha-subunit with a pyruvoyl group at its N-terminus.</text>
</comment>
<comment type="caution">
    <text evidence="9">Lacks conserved residue(s) required for the propagation of feature annotation.</text>
</comment>
<keyword evidence="3 9" id="KW-0210">Decarboxylase</keyword>
<keyword evidence="2 9" id="KW-0566">Pantothenate biosynthesis</keyword>
<dbReference type="NCBIfam" id="TIGR00223">
    <property type="entry name" value="panD"/>
    <property type="match status" value="1"/>
</dbReference>
<dbReference type="Gene3D" id="2.40.40.20">
    <property type="match status" value="1"/>
</dbReference>
<organism evidence="10 11">
    <name type="scientific">Paenibacillus violae</name>
    <dbReference type="NCBI Taxonomy" id="3077234"/>
    <lineage>
        <taxon>Bacteria</taxon>
        <taxon>Bacillati</taxon>
        <taxon>Bacillota</taxon>
        <taxon>Bacilli</taxon>
        <taxon>Bacillales</taxon>
        <taxon>Paenibacillaceae</taxon>
        <taxon>Paenibacillus</taxon>
    </lineage>
</organism>
<gene>
    <name evidence="9" type="primary">panD</name>
    <name evidence="10" type="ORF">RQP52_01705</name>
</gene>
<name>A0ABU3R7F5_9BACL</name>
<dbReference type="InterPro" id="IPR009010">
    <property type="entry name" value="Asp_de-COase-like_dom_sf"/>
</dbReference>
<comment type="subunit">
    <text evidence="9">Heterooctamer of four alpha and four beta subunits.</text>
</comment>
<evidence type="ECO:0000313" key="10">
    <source>
        <dbReference type="EMBL" id="MDU0199782.1"/>
    </source>
</evidence>
<feature type="active site" description="Proton donor" evidence="9">
    <location>
        <position position="58"/>
    </location>
</feature>